<evidence type="ECO:0000313" key="1">
    <source>
        <dbReference type="EMBL" id="ALI04604.1"/>
    </source>
</evidence>
<dbReference type="OrthoDB" id="7008625at2"/>
<evidence type="ECO:0000313" key="2">
    <source>
        <dbReference type="Proteomes" id="UP000066487"/>
    </source>
</evidence>
<dbReference type="Proteomes" id="UP000066487">
    <property type="component" value="Chromosome"/>
</dbReference>
<sequence length="139" mass="15140">MTAIQICALIGLITAAALLYWAGYRGGLIDGRFEGEEEEGKRNERASNAKTINELEASLRFIRADHLQLAQLCKKLKASQALSPDNHQNLLAIAEKLKLAADTFRAVNSHCQATQALDLRNKALNMAALLKPVAQEDAA</sequence>
<protein>
    <submittedName>
        <fullName evidence="1">Uncharacterized protein</fullName>
    </submittedName>
</protein>
<organism evidence="1 2">
    <name type="scientific">Pseudomonas fluorescens</name>
    <dbReference type="NCBI Taxonomy" id="294"/>
    <lineage>
        <taxon>Bacteria</taxon>
        <taxon>Pseudomonadati</taxon>
        <taxon>Pseudomonadota</taxon>
        <taxon>Gammaproteobacteria</taxon>
        <taxon>Pseudomonadales</taxon>
        <taxon>Pseudomonadaceae</taxon>
        <taxon>Pseudomonas</taxon>
    </lineage>
</organism>
<reference evidence="2" key="1">
    <citation type="submission" date="2015-09" db="EMBL/GenBank/DDBJ databases">
        <title>Whole genome sequence of Pseudomonas fluorescens FW300-N2E3.</title>
        <authorList>
            <person name="Ray J."/>
            <person name="Melnyk R."/>
            <person name="Deutschbauer A."/>
        </authorList>
    </citation>
    <scope>NUCLEOTIDE SEQUENCE [LARGE SCALE GENOMIC DNA]</scope>
    <source>
        <strain evidence="2">FW300-N2E3</strain>
    </source>
</reference>
<reference evidence="1 2" key="2">
    <citation type="journal article" date="2018" name="Nature">
        <title>Mutant phenotypes for thousands of bacterial genes of unknown function.</title>
        <authorList>
            <person name="Price M.N."/>
            <person name="Wetmore K.M."/>
            <person name="Waters R.J."/>
            <person name="Callaghan M."/>
            <person name="Ray J."/>
            <person name="Liu H."/>
            <person name="Kuehl J.V."/>
            <person name="Melnyk R.A."/>
            <person name="Lamson J.S."/>
            <person name="Suh Y."/>
            <person name="Carlson H.K."/>
            <person name="Esquivel Z."/>
            <person name="Sadeeshkumar H."/>
            <person name="Chakraborty R."/>
            <person name="Zane G.M."/>
            <person name="Rubin B.E."/>
            <person name="Wall J.D."/>
            <person name="Visel A."/>
            <person name="Bristow J."/>
            <person name="Blow M.J."/>
            <person name="Arkin A.P."/>
            <person name="Deutschbauer A.M."/>
        </authorList>
    </citation>
    <scope>NUCLEOTIDE SEQUENCE [LARGE SCALE GENOMIC DNA]</scope>
    <source>
        <strain evidence="1 2">FW300-N2E3</strain>
    </source>
</reference>
<dbReference type="AlphaFoldDB" id="A0A0N7H106"/>
<proteinExistence type="predicted"/>
<accession>A0A0N7H106</accession>
<dbReference type="EMBL" id="CP012830">
    <property type="protein sequence ID" value="ALI04604.1"/>
    <property type="molecule type" value="Genomic_DNA"/>
</dbReference>
<gene>
    <name evidence="1" type="ORF">AO353_27430</name>
</gene>
<name>A0A0N7H106_PSEFL</name>
<dbReference type="RefSeq" id="WP_054597804.1">
    <property type="nucleotide sequence ID" value="NZ_CP012830.1"/>
</dbReference>